<accession>A0A6P6NRM3</accession>
<dbReference type="Pfam" id="PF04548">
    <property type="entry name" value="AIG1"/>
    <property type="match status" value="2"/>
</dbReference>
<keyword evidence="7" id="KW-1185">Reference proteome</keyword>
<comment type="similarity">
    <text evidence="1">Belongs to the TRAFAC class TrmE-Era-EngA-EngB-Septin-like GTPase superfamily. AIG1/Toc34/Toc159-like paraseptin GTPase family. IAN subfamily.</text>
</comment>
<keyword evidence="4" id="KW-0175">Coiled coil</keyword>
<evidence type="ECO:0000256" key="3">
    <source>
        <dbReference type="ARBA" id="ARBA00023134"/>
    </source>
</evidence>
<evidence type="ECO:0000256" key="2">
    <source>
        <dbReference type="ARBA" id="ARBA00022741"/>
    </source>
</evidence>
<evidence type="ECO:0000256" key="1">
    <source>
        <dbReference type="ARBA" id="ARBA00008535"/>
    </source>
</evidence>
<dbReference type="KEGG" id="caua:113085759"/>
<sequence>MTNESSSPHYHLVLLGKVGAGKSATGNSILGQTNFKSKKCLKAVTQDVQSGRVTFNGLNVSVYDTPGFLNPAVQSEDIERKCQTLLHLDDSEPTVFLLVISTDRYTEQEKKATDLVVKFLGDKHLQNTWIIFTKGDELQSNEVTIEQYMEDSEDLQGLVQKLNNRYQVFNNKHDLNNRTQAEELLRKIINMSISQNQLSHTAHHGEKDQIQGAKVLQNQDQRHCSPSTSPGTTSSDENNNIAPRKILLLGKTGVGKSATGNTILGSEVFRSEKDVNAVTTKSSVQHTNVDGKKLSVIDTPGFFDTKLDTKNLVIEFGRSLHLAGGGIHAFLLIFEYGRFTEQEADMLRRVETVFGEDVMKHIIIVFTHGDECNRRKLESGIKNNKFLPSVLNKCGNRYHVINNRDRNNREQVSQLLQMIDTMVDANGGKCYTNEMMEKANKWHFDQLLQILWDILNWAIEILTGYKSNPNNP</sequence>
<dbReference type="PROSITE" id="PS51720">
    <property type="entry name" value="G_AIG1"/>
    <property type="match status" value="2"/>
</dbReference>
<protein>
    <submittedName>
        <fullName evidence="8">GTPase IMAP family member 8</fullName>
    </submittedName>
</protein>
<dbReference type="Proteomes" id="UP000515129">
    <property type="component" value="Unplaced"/>
</dbReference>
<feature type="region of interest" description="Disordered" evidence="5">
    <location>
        <begin position="216"/>
        <end position="240"/>
    </location>
</feature>
<dbReference type="CDD" id="cd01852">
    <property type="entry name" value="AIG1"/>
    <property type="match status" value="1"/>
</dbReference>
<evidence type="ECO:0000256" key="5">
    <source>
        <dbReference type="SAM" id="MobiDB-lite"/>
    </source>
</evidence>
<organism evidence="7 8">
    <name type="scientific">Carassius auratus</name>
    <name type="common">Goldfish</name>
    <dbReference type="NCBI Taxonomy" id="7957"/>
    <lineage>
        <taxon>Eukaryota</taxon>
        <taxon>Metazoa</taxon>
        <taxon>Chordata</taxon>
        <taxon>Craniata</taxon>
        <taxon>Vertebrata</taxon>
        <taxon>Euteleostomi</taxon>
        <taxon>Actinopterygii</taxon>
        <taxon>Neopterygii</taxon>
        <taxon>Teleostei</taxon>
        <taxon>Ostariophysi</taxon>
        <taxon>Cypriniformes</taxon>
        <taxon>Cyprinidae</taxon>
        <taxon>Cyprininae</taxon>
        <taxon>Carassius</taxon>
    </lineage>
</organism>
<name>A0A6P6NRM3_CARAU</name>
<feature type="domain" description="AIG1-type G" evidence="6">
    <location>
        <begin position="7"/>
        <end position="209"/>
    </location>
</feature>
<dbReference type="RefSeq" id="XP_026111034.1">
    <property type="nucleotide sequence ID" value="XM_026255249.1"/>
</dbReference>
<dbReference type="OrthoDB" id="5985928at2759"/>
<dbReference type="PANTHER" id="PTHR10903:SF186">
    <property type="entry name" value="GTPASE IMAP FAMILY MEMBER 4-LIKE-RELATED"/>
    <property type="match status" value="1"/>
</dbReference>
<dbReference type="FunFam" id="3.40.50.300:FF:000366">
    <property type="entry name" value="GTPase, IMAP family member 2"/>
    <property type="match status" value="2"/>
</dbReference>
<dbReference type="InterPro" id="IPR045058">
    <property type="entry name" value="GIMA/IAN/Toc"/>
</dbReference>
<evidence type="ECO:0000313" key="7">
    <source>
        <dbReference type="Proteomes" id="UP000515129"/>
    </source>
</evidence>
<dbReference type="SUPFAM" id="SSF52540">
    <property type="entry name" value="P-loop containing nucleoside triphosphate hydrolases"/>
    <property type="match status" value="2"/>
</dbReference>
<dbReference type="GeneID" id="113085759"/>
<keyword evidence="2" id="KW-0547">Nucleotide-binding</keyword>
<evidence type="ECO:0000259" key="6">
    <source>
        <dbReference type="PROSITE" id="PS51720"/>
    </source>
</evidence>
<reference evidence="8" key="1">
    <citation type="submission" date="2025-08" db="UniProtKB">
        <authorList>
            <consortium name="RefSeq"/>
        </authorList>
    </citation>
    <scope>IDENTIFICATION</scope>
    <source>
        <strain evidence="8">Wakin</strain>
        <tissue evidence="8">Muscle</tissue>
    </source>
</reference>
<feature type="domain" description="AIG1-type G" evidence="6">
    <location>
        <begin position="241"/>
        <end position="440"/>
    </location>
</feature>
<keyword evidence="3" id="KW-0342">GTP-binding</keyword>
<evidence type="ECO:0000256" key="4">
    <source>
        <dbReference type="SAM" id="Coils"/>
    </source>
</evidence>
<proteinExistence type="inferred from homology"/>
<dbReference type="GO" id="GO:0005525">
    <property type="term" value="F:GTP binding"/>
    <property type="evidence" value="ECO:0007669"/>
    <property type="project" value="UniProtKB-KW"/>
</dbReference>
<feature type="coiled-coil region" evidence="4">
    <location>
        <begin position="145"/>
        <end position="172"/>
    </location>
</feature>
<dbReference type="AlphaFoldDB" id="A0A6P6NRM3"/>
<evidence type="ECO:0000313" key="8">
    <source>
        <dbReference type="RefSeq" id="XP_026111034.1"/>
    </source>
</evidence>
<feature type="compositionally biased region" description="Low complexity" evidence="5">
    <location>
        <begin position="225"/>
        <end position="235"/>
    </location>
</feature>
<dbReference type="InterPro" id="IPR006703">
    <property type="entry name" value="G_AIG1"/>
</dbReference>
<dbReference type="Gene3D" id="3.40.50.300">
    <property type="entry name" value="P-loop containing nucleotide triphosphate hydrolases"/>
    <property type="match status" value="2"/>
</dbReference>
<dbReference type="PANTHER" id="PTHR10903">
    <property type="entry name" value="GTPASE, IMAP FAMILY MEMBER-RELATED"/>
    <property type="match status" value="1"/>
</dbReference>
<dbReference type="InterPro" id="IPR027417">
    <property type="entry name" value="P-loop_NTPase"/>
</dbReference>
<gene>
    <name evidence="8" type="primary">LOC113085759</name>
</gene>